<dbReference type="EMBL" id="CAKOFQ010006806">
    <property type="protein sequence ID" value="CAH1973224.1"/>
    <property type="molecule type" value="Genomic_DNA"/>
</dbReference>
<dbReference type="AlphaFoldDB" id="A0A9P0KHJ4"/>
<evidence type="ECO:0000313" key="1">
    <source>
        <dbReference type="EMBL" id="CAH1973224.1"/>
    </source>
</evidence>
<reference evidence="1" key="1">
    <citation type="submission" date="2022-03" db="EMBL/GenBank/DDBJ databases">
        <authorList>
            <person name="Sayadi A."/>
        </authorList>
    </citation>
    <scope>NUCLEOTIDE SEQUENCE</scope>
</reference>
<evidence type="ECO:0000313" key="2">
    <source>
        <dbReference type="Proteomes" id="UP001152888"/>
    </source>
</evidence>
<gene>
    <name evidence="1" type="ORF">ACAOBT_LOCUS10427</name>
</gene>
<dbReference type="Proteomes" id="UP001152888">
    <property type="component" value="Unassembled WGS sequence"/>
</dbReference>
<comment type="caution">
    <text evidence="1">The sequence shown here is derived from an EMBL/GenBank/DDBJ whole genome shotgun (WGS) entry which is preliminary data.</text>
</comment>
<organism evidence="1 2">
    <name type="scientific">Acanthoscelides obtectus</name>
    <name type="common">Bean weevil</name>
    <name type="synonym">Bruchus obtectus</name>
    <dbReference type="NCBI Taxonomy" id="200917"/>
    <lineage>
        <taxon>Eukaryota</taxon>
        <taxon>Metazoa</taxon>
        <taxon>Ecdysozoa</taxon>
        <taxon>Arthropoda</taxon>
        <taxon>Hexapoda</taxon>
        <taxon>Insecta</taxon>
        <taxon>Pterygota</taxon>
        <taxon>Neoptera</taxon>
        <taxon>Endopterygota</taxon>
        <taxon>Coleoptera</taxon>
        <taxon>Polyphaga</taxon>
        <taxon>Cucujiformia</taxon>
        <taxon>Chrysomeloidea</taxon>
        <taxon>Chrysomelidae</taxon>
        <taxon>Bruchinae</taxon>
        <taxon>Bruchini</taxon>
        <taxon>Acanthoscelides</taxon>
    </lineage>
</organism>
<keyword evidence="2" id="KW-1185">Reference proteome</keyword>
<protein>
    <submittedName>
        <fullName evidence="1">Uncharacterized protein</fullName>
    </submittedName>
</protein>
<name>A0A9P0KHJ4_ACAOB</name>
<proteinExistence type="predicted"/>
<dbReference type="InterPro" id="IPR029052">
    <property type="entry name" value="Metallo-depent_PP-like"/>
</dbReference>
<sequence length="123" mass="14961">MEQISQILPEDIVSLYRLCLTTTYFTWNNTIYEQTQGGYYIIERKTLKLQIVVLNTNLMKRSDQDEDAARQWEWLERVLQKFQRNGETVPYWKKPTERDHLKFNRRTQFKLFILDVTPLTLKQ</sequence>
<dbReference type="OrthoDB" id="348678at2759"/>
<dbReference type="SUPFAM" id="SSF56300">
    <property type="entry name" value="Metallo-dependent phosphatases"/>
    <property type="match status" value="1"/>
</dbReference>
<accession>A0A9P0KHJ4</accession>